<dbReference type="AlphaFoldDB" id="A0A1Y3AS07"/>
<sequence>MANTTPQWPTTVRLMRIVSILIKNYFQLLITESEIFLSQLIRSLEVDKCNWQRLIALEALFKILDAQTLAALCQHYDSSVQSSKILLDIVNALCIFIQSQFQIVDSSSTQSLIASLVNNNSGNITGNSSITGNNHGINQSINRTNAVSCDQFPSFNLRNITTTLLFIPFNNEYRYKTFYIDQLDKQEPPQAPNGHGLSTGIACVFEVADSLLKIIENYLEIKIDTKLTNGNDVKSALEKRLSNQTDAVNFFQLHQQLMLSTYTGLIGSFSLLLDASADEKCTELILDQMQKL</sequence>
<organism evidence="2 3">
    <name type="scientific">Euroglyphus maynei</name>
    <name type="common">Mayne's house dust mite</name>
    <dbReference type="NCBI Taxonomy" id="6958"/>
    <lineage>
        <taxon>Eukaryota</taxon>
        <taxon>Metazoa</taxon>
        <taxon>Ecdysozoa</taxon>
        <taxon>Arthropoda</taxon>
        <taxon>Chelicerata</taxon>
        <taxon>Arachnida</taxon>
        <taxon>Acari</taxon>
        <taxon>Acariformes</taxon>
        <taxon>Sarcoptiformes</taxon>
        <taxon>Astigmata</taxon>
        <taxon>Psoroptidia</taxon>
        <taxon>Analgoidea</taxon>
        <taxon>Pyroglyphidae</taxon>
        <taxon>Pyroglyphinae</taxon>
        <taxon>Euroglyphus</taxon>
    </lineage>
</organism>
<dbReference type="EMBL" id="MUJZ01066526">
    <property type="protein sequence ID" value="OTF70246.1"/>
    <property type="molecule type" value="Genomic_DNA"/>
</dbReference>
<dbReference type="OrthoDB" id="294853at2759"/>
<name>A0A1Y3AS07_EURMA</name>
<gene>
    <name evidence="2" type="ORF">BLA29_006197</name>
</gene>
<dbReference type="Pfam" id="PF12783">
    <property type="entry name" value="Sec7-like_HUS"/>
    <property type="match status" value="1"/>
</dbReference>
<protein>
    <recommendedName>
        <fullName evidence="1">Mon2/Sec7/BIG1-like HUS domain-containing protein</fullName>
    </recommendedName>
</protein>
<comment type="caution">
    <text evidence="2">The sequence shown here is derived from an EMBL/GenBank/DDBJ whole genome shotgun (WGS) entry which is preliminary data.</text>
</comment>
<keyword evidence="3" id="KW-1185">Reference proteome</keyword>
<dbReference type="InterPro" id="IPR032691">
    <property type="entry name" value="Mon2/Sec7/BIG1-like_HUS"/>
</dbReference>
<accession>A0A1Y3AS07</accession>
<proteinExistence type="predicted"/>
<dbReference type="Proteomes" id="UP000194236">
    <property type="component" value="Unassembled WGS sequence"/>
</dbReference>
<feature type="non-terminal residue" evidence="2">
    <location>
        <position position="292"/>
    </location>
</feature>
<reference evidence="2 3" key="1">
    <citation type="submission" date="2017-03" db="EMBL/GenBank/DDBJ databases">
        <title>Genome Survey of Euroglyphus maynei.</title>
        <authorList>
            <person name="Arlian L.G."/>
            <person name="Morgan M.S."/>
            <person name="Rider S.D."/>
        </authorList>
    </citation>
    <scope>NUCLEOTIDE SEQUENCE [LARGE SCALE GENOMIC DNA]</scope>
    <source>
        <strain evidence="2">Arlian Lab</strain>
        <tissue evidence="2">Whole body</tissue>
    </source>
</reference>
<evidence type="ECO:0000313" key="2">
    <source>
        <dbReference type="EMBL" id="OTF70246.1"/>
    </source>
</evidence>
<feature type="domain" description="Mon2/Sec7/BIG1-like HUS" evidence="1">
    <location>
        <begin position="5"/>
        <end position="85"/>
    </location>
</feature>
<evidence type="ECO:0000313" key="3">
    <source>
        <dbReference type="Proteomes" id="UP000194236"/>
    </source>
</evidence>
<evidence type="ECO:0000259" key="1">
    <source>
        <dbReference type="Pfam" id="PF12783"/>
    </source>
</evidence>